<evidence type="ECO:0000256" key="18">
    <source>
        <dbReference type="ARBA" id="ARBA00043078"/>
    </source>
</evidence>
<evidence type="ECO:0000256" key="6">
    <source>
        <dbReference type="ARBA" id="ARBA00022475"/>
    </source>
</evidence>
<dbReference type="Pfam" id="PF00332">
    <property type="entry name" value="Glyco_hydro_17"/>
    <property type="match status" value="1"/>
</dbReference>
<evidence type="ECO:0000256" key="9">
    <source>
        <dbReference type="ARBA" id="ARBA00022729"/>
    </source>
</evidence>
<evidence type="ECO:0000313" key="22">
    <source>
        <dbReference type="Proteomes" id="UP000284706"/>
    </source>
</evidence>
<feature type="signal peptide" evidence="20">
    <location>
        <begin position="1"/>
        <end position="21"/>
    </location>
</feature>
<dbReference type="PANTHER" id="PTHR16631">
    <property type="entry name" value="GLUCAN 1,3-BETA-GLUCOSIDASE"/>
    <property type="match status" value="1"/>
</dbReference>
<keyword evidence="7" id="KW-0134">Cell wall</keyword>
<gene>
    <name evidence="21" type="ORF">CVT26_007305</name>
</gene>
<evidence type="ECO:0000256" key="1">
    <source>
        <dbReference type="ARBA" id="ARBA00000382"/>
    </source>
</evidence>
<evidence type="ECO:0000256" key="4">
    <source>
        <dbReference type="ARBA" id="ARBA00008773"/>
    </source>
</evidence>
<dbReference type="GO" id="GO:0005576">
    <property type="term" value="C:extracellular region"/>
    <property type="evidence" value="ECO:0007669"/>
    <property type="project" value="TreeGrafter"/>
</dbReference>
<evidence type="ECO:0000256" key="10">
    <source>
        <dbReference type="ARBA" id="ARBA00022801"/>
    </source>
</evidence>
<comment type="similarity">
    <text evidence="4 19">Belongs to the glycosyl hydrolase 17 family.</text>
</comment>
<comment type="function">
    <text evidence="16">Glucanases play a role in cell expansion during growth, in cell-cell fusion during mating, and in spore release during sporulation. This enzyme may be involved in beta-glucan degradation. Active on laminarin and lichenan.</text>
</comment>
<dbReference type="SUPFAM" id="SSF51445">
    <property type="entry name" value="(Trans)glycosidases"/>
    <property type="match status" value="1"/>
</dbReference>
<comment type="caution">
    <text evidence="21">The sequence shown here is derived from an EMBL/GenBank/DDBJ whole genome shotgun (WGS) entry which is preliminary data.</text>
</comment>
<dbReference type="AlphaFoldDB" id="A0A409W1D2"/>
<dbReference type="GO" id="GO:0000272">
    <property type="term" value="P:polysaccharide catabolic process"/>
    <property type="evidence" value="ECO:0007669"/>
    <property type="project" value="UniProtKB-KW"/>
</dbReference>
<dbReference type="OrthoDB" id="941679at2759"/>
<keyword evidence="13" id="KW-0119">Carbohydrate metabolism</keyword>
<dbReference type="InterPro" id="IPR050732">
    <property type="entry name" value="Beta-glucan_modifiers"/>
</dbReference>
<reference evidence="21 22" key="1">
    <citation type="journal article" date="2018" name="Evol. Lett.">
        <title>Horizontal gene cluster transfer increased hallucinogenic mushroom diversity.</title>
        <authorList>
            <person name="Reynolds H.T."/>
            <person name="Vijayakumar V."/>
            <person name="Gluck-Thaler E."/>
            <person name="Korotkin H.B."/>
            <person name="Matheny P.B."/>
            <person name="Slot J.C."/>
        </authorList>
    </citation>
    <scope>NUCLEOTIDE SEQUENCE [LARGE SCALE GENOMIC DNA]</scope>
    <source>
        <strain evidence="21 22">SRW20</strain>
    </source>
</reference>
<evidence type="ECO:0000256" key="5">
    <source>
        <dbReference type="ARBA" id="ARBA00012780"/>
    </source>
</evidence>
<keyword evidence="14" id="KW-0961">Cell wall biogenesis/degradation</keyword>
<name>A0A409W1D2_9AGAR</name>
<keyword evidence="12" id="KW-0325">Glycoprotein</keyword>
<dbReference type="PANTHER" id="PTHR16631:SF17">
    <property type="entry name" value="GLUCAN ENDO-1,3-BETA-GLUCOSIDASE BTGC"/>
    <property type="match status" value="1"/>
</dbReference>
<evidence type="ECO:0000256" key="13">
    <source>
        <dbReference type="ARBA" id="ARBA00023277"/>
    </source>
</evidence>
<dbReference type="InParanoid" id="A0A409W1D2"/>
<dbReference type="GO" id="GO:0042973">
    <property type="term" value="F:glucan endo-1,3-beta-D-glucosidase activity"/>
    <property type="evidence" value="ECO:0007669"/>
    <property type="project" value="UniProtKB-EC"/>
</dbReference>
<keyword evidence="9 20" id="KW-0732">Signal</keyword>
<dbReference type="Proteomes" id="UP000284706">
    <property type="component" value="Unassembled WGS sequence"/>
</dbReference>
<dbReference type="STRING" id="231916.A0A409W1D2"/>
<evidence type="ECO:0000256" key="16">
    <source>
        <dbReference type="ARBA" id="ARBA00037649"/>
    </source>
</evidence>
<feature type="chain" id="PRO_5019030730" description="glucan endo-1,3-beta-D-glucosidase" evidence="20">
    <location>
        <begin position="22"/>
        <end position="295"/>
    </location>
</feature>
<evidence type="ECO:0000256" key="2">
    <source>
        <dbReference type="ARBA" id="ARBA00004191"/>
    </source>
</evidence>
<proteinExistence type="inferred from homology"/>
<evidence type="ECO:0000256" key="20">
    <source>
        <dbReference type="SAM" id="SignalP"/>
    </source>
</evidence>
<dbReference type="InterPro" id="IPR017853">
    <property type="entry name" value="GH"/>
</dbReference>
<dbReference type="EMBL" id="NHYE01005462">
    <property type="protein sequence ID" value="PPQ72334.1"/>
    <property type="molecule type" value="Genomic_DNA"/>
</dbReference>
<dbReference type="Gene3D" id="3.20.20.80">
    <property type="entry name" value="Glycosidases"/>
    <property type="match status" value="1"/>
</dbReference>
<keyword evidence="10" id="KW-0378">Hydrolase</keyword>
<sequence length="295" mass="31500">MIPMKFIPLAAFFSLFLSAAAKNHFAGIVASNSLSRNAYTCRSQADWNQLAKDAKQQGFGAIRIEGFDCDALDRASSAAASVGIKVLAGIYASGTIASSLVSINNDVQTFRAAYKKYGADRYLGLTVGNEVADSPGNIMNKVYDVRGYLGSVGVKTPVSTAHIWVTVRDNPQLCGADFVAANAHAFYDGNFDSNQAGDFVFNIVVPALKKACPGKKIYIGESGWPSRGSAHGKAKASVGDERNAIRSLNCAARKDTSVSVFAFEYDDQLWKSNANEQSFGIFGKIKLNGDALDSC</sequence>
<dbReference type="EC" id="3.2.1.39" evidence="5"/>
<comment type="catalytic activity">
    <reaction evidence="1">
        <text>Hydrolysis of (1-&gt;3)-beta-D-glucosidic linkages in (1-&gt;3)-beta-D-glucans.</text>
        <dbReference type="EC" id="3.2.1.39"/>
    </reaction>
</comment>
<evidence type="ECO:0000256" key="14">
    <source>
        <dbReference type="ARBA" id="ARBA00023316"/>
    </source>
</evidence>
<evidence type="ECO:0000256" key="17">
    <source>
        <dbReference type="ARBA" id="ARBA00042373"/>
    </source>
</evidence>
<keyword evidence="11" id="KW-0472">Membrane</keyword>
<dbReference type="GO" id="GO:0071555">
    <property type="term" value="P:cell wall organization"/>
    <property type="evidence" value="ECO:0007669"/>
    <property type="project" value="UniProtKB-KW"/>
</dbReference>
<dbReference type="GO" id="GO:0009986">
    <property type="term" value="C:cell surface"/>
    <property type="evidence" value="ECO:0007669"/>
    <property type="project" value="TreeGrafter"/>
</dbReference>
<keyword evidence="15" id="KW-0624">Polysaccharide degradation</keyword>
<evidence type="ECO:0000256" key="11">
    <source>
        <dbReference type="ARBA" id="ARBA00023136"/>
    </source>
</evidence>
<comment type="subcellular location">
    <subcellularLocation>
        <location evidence="3">Cell membrane</location>
        <topology evidence="3">Single-pass type II membrane protein</topology>
    </subcellularLocation>
    <subcellularLocation>
        <location evidence="2">Secreted</location>
        <location evidence="2">Cell wall</location>
    </subcellularLocation>
</comment>
<evidence type="ECO:0000256" key="7">
    <source>
        <dbReference type="ARBA" id="ARBA00022512"/>
    </source>
</evidence>
<evidence type="ECO:0000256" key="15">
    <source>
        <dbReference type="ARBA" id="ARBA00023326"/>
    </source>
</evidence>
<evidence type="ECO:0000256" key="3">
    <source>
        <dbReference type="ARBA" id="ARBA00004401"/>
    </source>
</evidence>
<evidence type="ECO:0000256" key="12">
    <source>
        <dbReference type="ARBA" id="ARBA00023180"/>
    </source>
</evidence>
<keyword evidence="6" id="KW-1003">Cell membrane</keyword>
<keyword evidence="22" id="KW-1185">Reference proteome</keyword>
<protein>
    <recommendedName>
        <fullName evidence="5">glucan endo-1,3-beta-D-glucosidase</fullName>
        <ecNumber evidence="5">3.2.1.39</ecNumber>
    </recommendedName>
    <alternativeName>
        <fullName evidence="18">Endo-1,3-beta-glucanase btgC</fullName>
    </alternativeName>
    <alternativeName>
        <fullName evidence="17">Laminarinase btgC</fullName>
    </alternativeName>
</protein>
<evidence type="ECO:0000313" key="21">
    <source>
        <dbReference type="EMBL" id="PPQ72334.1"/>
    </source>
</evidence>
<dbReference type="InterPro" id="IPR000490">
    <property type="entry name" value="Glyco_hydro_17"/>
</dbReference>
<dbReference type="GO" id="GO:0009277">
    <property type="term" value="C:fungal-type cell wall"/>
    <property type="evidence" value="ECO:0007669"/>
    <property type="project" value="TreeGrafter"/>
</dbReference>
<evidence type="ECO:0000256" key="19">
    <source>
        <dbReference type="RuleBase" id="RU004335"/>
    </source>
</evidence>
<accession>A0A409W1D2</accession>
<keyword evidence="8" id="KW-0964">Secreted</keyword>
<evidence type="ECO:0000256" key="8">
    <source>
        <dbReference type="ARBA" id="ARBA00022525"/>
    </source>
</evidence>
<organism evidence="21 22">
    <name type="scientific">Gymnopilus dilepis</name>
    <dbReference type="NCBI Taxonomy" id="231916"/>
    <lineage>
        <taxon>Eukaryota</taxon>
        <taxon>Fungi</taxon>
        <taxon>Dikarya</taxon>
        <taxon>Basidiomycota</taxon>
        <taxon>Agaricomycotina</taxon>
        <taxon>Agaricomycetes</taxon>
        <taxon>Agaricomycetidae</taxon>
        <taxon>Agaricales</taxon>
        <taxon>Agaricineae</taxon>
        <taxon>Hymenogastraceae</taxon>
        <taxon>Gymnopilus</taxon>
    </lineage>
</organism>
<dbReference type="GO" id="GO:0005886">
    <property type="term" value="C:plasma membrane"/>
    <property type="evidence" value="ECO:0007669"/>
    <property type="project" value="UniProtKB-SubCell"/>
</dbReference>